<feature type="modified residue" description="N6-(pyridoxal phosphate)lysine" evidence="8">
    <location>
        <position position="49"/>
    </location>
</feature>
<comment type="cofactor">
    <cofactor evidence="1">
        <name>pyridoxal 5'-phosphate</name>
        <dbReference type="ChEBI" id="CHEBI:597326"/>
    </cofactor>
</comment>
<comment type="similarity">
    <text evidence="2">Belongs to the ACC deaminase/D-cysteine desulfhydrase family.</text>
</comment>
<proteinExistence type="inferred from homology"/>
<evidence type="ECO:0000259" key="9">
    <source>
        <dbReference type="Pfam" id="PF00291"/>
    </source>
</evidence>
<keyword evidence="11" id="KW-1185">Reference proteome</keyword>
<sequence>MNLAKFPRHRFGHFPTPLEHLKNLSEHLGGPDIYIKRDDCTGLATGGNKTRKLEFLIADALRQGADTVITQGATQSNHVRQTIAAANIVGLKSKAILESRVTNLDQEYAESGNVFLDRLLGGEIASRVPAGTDMNAAMETLAAELRSQGAKPYIIPGGGSNPVGALGYVACGLEIMQQAYELGLDVAAVFHGTGSTGTQAGLIAAFEGTQSGIPVIGISVRAPQAPQVANVLKLANATAELLGLSTRIAESAVQVDDRYVGPGYGQPTPSMIEAVTMLAQREGILLDPVYSGKGMAGLIGQIREGRYRKGQKVVFVHTGGSAALFGYRSVF</sequence>
<evidence type="ECO:0000313" key="10">
    <source>
        <dbReference type="EMBL" id="VCU71399.1"/>
    </source>
</evidence>
<dbReference type="Pfam" id="PF00291">
    <property type="entry name" value="PALP"/>
    <property type="match status" value="1"/>
</dbReference>
<accession>A0A3P4B526</accession>
<dbReference type="InterPro" id="IPR036052">
    <property type="entry name" value="TrpB-like_PALP_sf"/>
</dbReference>
<evidence type="ECO:0000256" key="2">
    <source>
        <dbReference type="ARBA" id="ARBA00008639"/>
    </source>
</evidence>
<keyword evidence="4 10" id="KW-0456">Lyase</keyword>
<dbReference type="EMBL" id="UWPJ01000026">
    <property type="protein sequence ID" value="VCU71399.1"/>
    <property type="molecule type" value="Genomic_DNA"/>
</dbReference>
<dbReference type="EC" id="4.4.1.25" evidence="5"/>
<dbReference type="GO" id="GO:0034011">
    <property type="term" value="F:L-cysteate sulfo-lyase activity"/>
    <property type="evidence" value="ECO:0007669"/>
    <property type="project" value="UniProtKB-EC"/>
</dbReference>
<protein>
    <recommendedName>
        <fullName evidence="6">L-cysteate sulfo-lyase</fullName>
        <ecNumber evidence="5">4.4.1.25</ecNumber>
    </recommendedName>
</protein>
<dbReference type="Gene3D" id="3.40.50.1100">
    <property type="match status" value="2"/>
</dbReference>
<dbReference type="PANTHER" id="PTHR43780">
    <property type="entry name" value="1-AMINOCYCLOPROPANE-1-CARBOXYLATE DEAMINASE-RELATED"/>
    <property type="match status" value="1"/>
</dbReference>
<dbReference type="FunFam" id="3.40.50.1100:FF:000017">
    <property type="entry name" value="D-cysteine desulfhydrase"/>
    <property type="match status" value="1"/>
</dbReference>
<organism evidence="10 11">
    <name type="scientific">Pigmentiphaga humi</name>
    <dbReference type="NCBI Taxonomy" id="2478468"/>
    <lineage>
        <taxon>Bacteria</taxon>
        <taxon>Pseudomonadati</taxon>
        <taxon>Pseudomonadota</taxon>
        <taxon>Betaproteobacteria</taxon>
        <taxon>Burkholderiales</taxon>
        <taxon>Alcaligenaceae</taxon>
        <taxon>Pigmentiphaga</taxon>
    </lineage>
</organism>
<evidence type="ECO:0000256" key="6">
    <source>
        <dbReference type="ARBA" id="ARBA00068519"/>
    </source>
</evidence>
<dbReference type="OrthoDB" id="9801249at2"/>
<dbReference type="InterPro" id="IPR027278">
    <property type="entry name" value="ACCD_DCysDesulf"/>
</dbReference>
<evidence type="ECO:0000256" key="4">
    <source>
        <dbReference type="ARBA" id="ARBA00023239"/>
    </source>
</evidence>
<dbReference type="PANTHER" id="PTHR43780:SF2">
    <property type="entry name" value="1-AMINOCYCLOPROPANE-1-CARBOXYLATE DEAMINASE-RELATED"/>
    <property type="match status" value="1"/>
</dbReference>
<dbReference type="InterPro" id="IPR005966">
    <property type="entry name" value="D-Cys_desShydrase"/>
</dbReference>
<dbReference type="NCBIfam" id="TIGR01275">
    <property type="entry name" value="ACC_deam_rel"/>
    <property type="match status" value="1"/>
</dbReference>
<dbReference type="SUPFAM" id="SSF53686">
    <property type="entry name" value="Tryptophan synthase beta subunit-like PLP-dependent enzymes"/>
    <property type="match status" value="1"/>
</dbReference>
<reference evidence="10 11" key="1">
    <citation type="submission" date="2018-10" db="EMBL/GenBank/DDBJ databases">
        <authorList>
            <person name="Criscuolo A."/>
        </authorList>
    </citation>
    <scope>NUCLEOTIDE SEQUENCE [LARGE SCALE GENOMIC DNA]</scope>
    <source>
        <strain evidence="10">DnA1</strain>
    </source>
</reference>
<feature type="domain" description="Tryptophan synthase beta chain-like PALP" evidence="9">
    <location>
        <begin position="12"/>
        <end position="319"/>
    </location>
</feature>
<dbReference type="GO" id="GO:0019148">
    <property type="term" value="F:D-cysteine desulfhydrase activity"/>
    <property type="evidence" value="ECO:0007669"/>
    <property type="project" value="TreeGrafter"/>
</dbReference>
<feature type="active site" description="Nucleophile" evidence="7">
    <location>
        <position position="76"/>
    </location>
</feature>
<evidence type="ECO:0000256" key="3">
    <source>
        <dbReference type="ARBA" id="ARBA00022898"/>
    </source>
</evidence>
<dbReference type="RefSeq" id="WP_124080911.1">
    <property type="nucleotide sequence ID" value="NZ_UWPJ01000026.1"/>
</dbReference>
<dbReference type="NCBIfam" id="NF003031">
    <property type="entry name" value="PRK03910.1-4"/>
    <property type="match status" value="1"/>
</dbReference>
<name>A0A3P4B526_9BURK</name>
<keyword evidence="3 8" id="KW-0663">Pyridoxal phosphate</keyword>
<evidence type="ECO:0000256" key="5">
    <source>
        <dbReference type="ARBA" id="ARBA00066825"/>
    </source>
</evidence>
<dbReference type="PIRSF" id="PIRSF006278">
    <property type="entry name" value="ACCD_DCysDesulf"/>
    <property type="match status" value="1"/>
</dbReference>
<evidence type="ECO:0000256" key="8">
    <source>
        <dbReference type="PIRSR" id="PIRSR006278-2"/>
    </source>
</evidence>
<evidence type="ECO:0000256" key="1">
    <source>
        <dbReference type="ARBA" id="ARBA00001933"/>
    </source>
</evidence>
<evidence type="ECO:0000313" key="11">
    <source>
        <dbReference type="Proteomes" id="UP000277294"/>
    </source>
</evidence>
<evidence type="ECO:0000256" key="7">
    <source>
        <dbReference type="PIRSR" id="PIRSR006278-1"/>
    </source>
</evidence>
<dbReference type="AlphaFoldDB" id="A0A3P4B526"/>
<dbReference type="Proteomes" id="UP000277294">
    <property type="component" value="Unassembled WGS sequence"/>
</dbReference>
<gene>
    <name evidence="10" type="primary">cuyA</name>
    <name evidence="10" type="ORF">PIGHUM_03483</name>
</gene>
<dbReference type="InterPro" id="IPR001926">
    <property type="entry name" value="TrpB-like_PALP"/>
</dbReference>